<accession>A0A1J7JBA0</accession>
<name>A0A1J7JBA0_9PEZI</name>
<dbReference type="GO" id="GO:0033698">
    <property type="term" value="C:Rpd3L complex"/>
    <property type="evidence" value="ECO:0007669"/>
    <property type="project" value="TreeGrafter"/>
</dbReference>
<evidence type="ECO:0000313" key="3">
    <source>
        <dbReference type="EMBL" id="OIW24858.1"/>
    </source>
</evidence>
<dbReference type="Pfam" id="PF08595">
    <property type="entry name" value="RXT2_N"/>
    <property type="match status" value="1"/>
</dbReference>
<evidence type="ECO:0000256" key="1">
    <source>
        <dbReference type="SAM" id="MobiDB-lite"/>
    </source>
</evidence>
<dbReference type="PANTHER" id="PTHR28232">
    <property type="entry name" value="TRANSCRIPTIONAL REGULATORY PROTEIN RXT2"/>
    <property type="match status" value="1"/>
</dbReference>
<dbReference type="FunCoup" id="A0A1J7JBA0">
    <property type="interactions" value="118"/>
</dbReference>
<evidence type="ECO:0000259" key="2">
    <source>
        <dbReference type="Pfam" id="PF08595"/>
    </source>
</evidence>
<dbReference type="AlphaFoldDB" id="A0A1J7JBA0"/>
<feature type="compositionally biased region" description="Basic and acidic residues" evidence="1">
    <location>
        <begin position="239"/>
        <end position="256"/>
    </location>
</feature>
<dbReference type="Proteomes" id="UP000182658">
    <property type="component" value="Unassembled WGS sequence"/>
</dbReference>
<proteinExistence type="predicted"/>
<feature type="region of interest" description="Disordered" evidence="1">
    <location>
        <begin position="25"/>
        <end position="45"/>
    </location>
</feature>
<dbReference type="EMBL" id="KV875102">
    <property type="protein sequence ID" value="OIW24858.1"/>
    <property type="molecule type" value="Genomic_DNA"/>
</dbReference>
<evidence type="ECO:0000313" key="4">
    <source>
        <dbReference type="Proteomes" id="UP000182658"/>
    </source>
</evidence>
<feature type="region of interest" description="Disordered" evidence="1">
    <location>
        <begin position="207"/>
        <end position="256"/>
    </location>
</feature>
<sequence>MATQQQALLLDTIVALKKAVKRKAYESDSDDSVQQTTNRGNKLQKRARFVKKGNLAPAMAPAAYKEVVEHAGYQRIIINRNPPLIDDEGYEIDSDDNEDRVQEAMADAADTNPYSAIHLEQIFAPLTSVTDLANHPTLSRPFTSKALSRLTVQGRDLMHKENKALWRVKPLLTRLQGDHTWAPCSMMIQPNDVELFADELFVQYTGRPSHAPTAHPTTEIPQPKEQDTEAETSKSQPDGSRKSPEPIDADKPKDRAASITTSAADDLYIHPLFLAPRSAHPDRDQGLPDQEAEDVRRLLQLYVQKQEEVCRGTKKLYEGLLRADRYRKTVLAWSKAEAHRGELSDGEDWYDREEWGLVDDLKKGHDEEEEEAAQTQKKTRNRK</sequence>
<dbReference type="InterPro" id="IPR039602">
    <property type="entry name" value="Rxt2"/>
</dbReference>
<reference evidence="3 4" key="1">
    <citation type="submission" date="2016-10" db="EMBL/GenBank/DDBJ databases">
        <title>Draft genome sequence of Coniochaeta ligniaria NRRL30616, a lignocellulolytic fungus for bioabatement of inhibitors in plant biomass hydrolysates.</title>
        <authorList>
            <consortium name="DOE Joint Genome Institute"/>
            <person name="Jimenez D.J."/>
            <person name="Hector R.E."/>
            <person name="Riley R."/>
            <person name="Sun H."/>
            <person name="Grigoriev I.V."/>
            <person name="Van Elsas J.D."/>
            <person name="Nichols N.N."/>
        </authorList>
    </citation>
    <scope>NUCLEOTIDE SEQUENCE [LARGE SCALE GENOMIC DNA]</scope>
    <source>
        <strain evidence="3 4">NRRL 30616</strain>
    </source>
</reference>
<feature type="region of interest" description="Disordered" evidence="1">
    <location>
        <begin position="361"/>
        <end position="383"/>
    </location>
</feature>
<gene>
    <name evidence="3" type="ORF">CONLIGDRAFT_690518</name>
</gene>
<keyword evidence="4" id="KW-1185">Reference proteome</keyword>
<feature type="domain" description="Transcriptional regulatory protein RXT2 N-terminal" evidence="2">
    <location>
        <begin position="37"/>
        <end position="178"/>
    </location>
</feature>
<dbReference type="GO" id="GO:0005829">
    <property type="term" value="C:cytosol"/>
    <property type="evidence" value="ECO:0007669"/>
    <property type="project" value="TreeGrafter"/>
</dbReference>
<dbReference type="InterPro" id="IPR013904">
    <property type="entry name" value="RXT2_N"/>
</dbReference>
<organism evidence="3 4">
    <name type="scientific">Coniochaeta ligniaria NRRL 30616</name>
    <dbReference type="NCBI Taxonomy" id="1408157"/>
    <lineage>
        <taxon>Eukaryota</taxon>
        <taxon>Fungi</taxon>
        <taxon>Dikarya</taxon>
        <taxon>Ascomycota</taxon>
        <taxon>Pezizomycotina</taxon>
        <taxon>Sordariomycetes</taxon>
        <taxon>Sordariomycetidae</taxon>
        <taxon>Coniochaetales</taxon>
        <taxon>Coniochaetaceae</taxon>
        <taxon>Coniochaeta</taxon>
    </lineage>
</organism>
<dbReference type="PANTHER" id="PTHR28232:SF1">
    <property type="entry name" value="TRANSCRIPTIONAL REGULATORY PROTEIN RXT2"/>
    <property type="match status" value="1"/>
</dbReference>
<dbReference type="InParanoid" id="A0A1J7JBA0"/>
<protein>
    <submittedName>
        <fullName evidence="3">Rxt2-like protein</fullName>
    </submittedName>
</protein>
<dbReference type="STRING" id="1408157.A0A1J7JBA0"/>
<feature type="compositionally biased region" description="Polar residues" evidence="1">
    <location>
        <begin position="32"/>
        <end position="41"/>
    </location>
</feature>
<dbReference type="OrthoDB" id="2405722at2759"/>